<dbReference type="PANTHER" id="PTHR11530:SF16">
    <property type="entry name" value="D-AMINO ACID OXIDASE (AFU_ORTHOLOGUE AFUA_5G11290)"/>
    <property type="match status" value="1"/>
</dbReference>
<keyword evidence="5" id="KW-0560">Oxidoreductase</keyword>
<dbReference type="PIRSF" id="PIRSF000189">
    <property type="entry name" value="D-aa_oxidase"/>
    <property type="match status" value="1"/>
</dbReference>
<sequence>MPNFIVIGAGVSGLTTSLELLKANPQNRIKLISKQIPTDFLFNSNYTSPFAGANWESFATHEDKWQQEIDLVAYHKFKELAKVPESGVVNRVNTVWITKEKFKQDKEVVDYPWFSAVPEMNFKKLKPQDDKIAYGYSFDGVVISTTYYLSYLWNECHRIGGPSNRFTLQRATVKSLTDLTFDESSPDFIINCTGLLARDLVSPAESTKLYTVRGVTILVENNLDQLYVVETAEPNYPDEMLYIMPRKEGGCVVGGCMETGKDFETTVSQEQRDRILRRAKLYVPQLFDASGEVSIVREQVGFRPAREGGIRLELDDEFGKLHSGTGVALIHNYGHGGYGYQASYGCAEKVVGIVNDHLSGKKSTLKRQFKF</sequence>
<dbReference type="Gene3D" id="3.30.9.10">
    <property type="entry name" value="D-Amino Acid Oxidase, subunit A, domain 2"/>
    <property type="match status" value="1"/>
</dbReference>
<evidence type="ECO:0000256" key="4">
    <source>
        <dbReference type="ARBA" id="ARBA00022827"/>
    </source>
</evidence>
<keyword evidence="3" id="KW-0285">Flavoprotein</keyword>
<protein>
    <submittedName>
        <fullName evidence="8">Unnamed protein product</fullName>
    </submittedName>
</protein>
<dbReference type="GO" id="GO:0071949">
    <property type="term" value="F:FAD binding"/>
    <property type="evidence" value="ECO:0007669"/>
    <property type="project" value="InterPro"/>
</dbReference>
<dbReference type="InterPro" id="IPR006181">
    <property type="entry name" value="D-amino_acid_oxidase_CS"/>
</dbReference>
<reference evidence="8" key="1">
    <citation type="submission" date="2023-04" db="EMBL/GenBank/DDBJ databases">
        <title>Ambrosiozyma monospora NBRC 1965.</title>
        <authorList>
            <person name="Ichikawa N."/>
            <person name="Sato H."/>
            <person name="Tonouchi N."/>
        </authorList>
    </citation>
    <scope>NUCLEOTIDE SEQUENCE</scope>
    <source>
        <strain evidence="8">NBRC 1965</strain>
    </source>
</reference>
<comment type="caution">
    <text evidence="8">The sequence shown here is derived from an EMBL/GenBank/DDBJ whole genome shotgun (WGS) entry which is preliminary data.</text>
</comment>
<evidence type="ECO:0000259" key="7">
    <source>
        <dbReference type="Pfam" id="PF01266"/>
    </source>
</evidence>
<feature type="binding site" evidence="6">
    <location>
        <position position="193"/>
    </location>
    <ligand>
        <name>FAD</name>
        <dbReference type="ChEBI" id="CHEBI:57692"/>
    </ligand>
</feature>
<dbReference type="OrthoDB" id="409956at2759"/>
<evidence type="ECO:0000256" key="5">
    <source>
        <dbReference type="ARBA" id="ARBA00023002"/>
    </source>
</evidence>
<evidence type="ECO:0000313" key="8">
    <source>
        <dbReference type="EMBL" id="GMG27896.1"/>
    </source>
</evidence>
<dbReference type="GO" id="GO:0019478">
    <property type="term" value="P:D-amino acid catabolic process"/>
    <property type="evidence" value="ECO:0007669"/>
    <property type="project" value="TreeGrafter"/>
</dbReference>
<comment type="similarity">
    <text evidence="2">Belongs to the DAMOX/DASOX family.</text>
</comment>
<name>A0A9W7DFU1_AMBMO</name>
<evidence type="ECO:0000313" key="9">
    <source>
        <dbReference type="Proteomes" id="UP001165063"/>
    </source>
</evidence>
<feature type="binding site" evidence="6">
    <location>
        <position position="303"/>
    </location>
    <ligand>
        <name>D-dopa</name>
        <dbReference type="ChEBI" id="CHEBI:149689"/>
    </ligand>
</feature>
<organism evidence="8 9">
    <name type="scientific">Ambrosiozyma monospora</name>
    <name type="common">Yeast</name>
    <name type="synonym">Endomycopsis monosporus</name>
    <dbReference type="NCBI Taxonomy" id="43982"/>
    <lineage>
        <taxon>Eukaryota</taxon>
        <taxon>Fungi</taxon>
        <taxon>Dikarya</taxon>
        <taxon>Ascomycota</taxon>
        <taxon>Saccharomycotina</taxon>
        <taxon>Pichiomycetes</taxon>
        <taxon>Pichiales</taxon>
        <taxon>Pichiaceae</taxon>
        <taxon>Ambrosiozyma</taxon>
    </lineage>
</organism>
<dbReference type="PANTHER" id="PTHR11530">
    <property type="entry name" value="D-AMINO ACID OXIDASE"/>
    <property type="match status" value="1"/>
</dbReference>
<dbReference type="GO" id="GO:0005737">
    <property type="term" value="C:cytoplasm"/>
    <property type="evidence" value="ECO:0007669"/>
    <property type="project" value="TreeGrafter"/>
</dbReference>
<keyword evidence="4 6" id="KW-0274">FAD</keyword>
<feature type="binding site" evidence="6">
    <location>
        <position position="173"/>
    </location>
    <ligand>
        <name>FAD</name>
        <dbReference type="ChEBI" id="CHEBI:57692"/>
    </ligand>
</feature>
<dbReference type="InterPro" id="IPR023209">
    <property type="entry name" value="DAO"/>
</dbReference>
<gene>
    <name evidence="8" type="ORF">Amon01_000350100</name>
</gene>
<keyword evidence="9" id="KW-1185">Reference proteome</keyword>
<evidence type="ECO:0000256" key="2">
    <source>
        <dbReference type="ARBA" id="ARBA00006730"/>
    </source>
</evidence>
<dbReference type="Proteomes" id="UP001165063">
    <property type="component" value="Unassembled WGS sequence"/>
</dbReference>
<dbReference type="AlphaFoldDB" id="A0A9W7DFU1"/>
<proteinExistence type="inferred from homology"/>
<feature type="binding site" evidence="6">
    <location>
        <begin position="47"/>
        <end position="48"/>
    </location>
    <ligand>
        <name>FAD</name>
        <dbReference type="ChEBI" id="CHEBI:57692"/>
    </ligand>
</feature>
<evidence type="ECO:0000256" key="3">
    <source>
        <dbReference type="ARBA" id="ARBA00022630"/>
    </source>
</evidence>
<dbReference type="SUPFAM" id="SSF51971">
    <property type="entry name" value="Nucleotide-binding domain"/>
    <property type="match status" value="1"/>
</dbReference>
<comment type="cofactor">
    <cofactor evidence="1 6">
        <name>FAD</name>
        <dbReference type="ChEBI" id="CHEBI:57692"/>
    </cofactor>
</comment>
<feature type="binding site" evidence="6">
    <location>
        <position position="337"/>
    </location>
    <ligand>
        <name>D-dopa</name>
        <dbReference type="ChEBI" id="CHEBI:149689"/>
    </ligand>
</feature>
<dbReference type="InterPro" id="IPR006076">
    <property type="entry name" value="FAD-dep_OxRdtase"/>
</dbReference>
<dbReference type="EMBL" id="BSXU01001480">
    <property type="protein sequence ID" value="GMG27896.1"/>
    <property type="molecule type" value="Genomic_DNA"/>
</dbReference>
<dbReference type="SUPFAM" id="SSF54373">
    <property type="entry name" value="FAD-linked reductases, C-terminal domain"/>
    <property type="match status" value="1"/>
</dbReference>
<dbReference type="Gene3D" id="3.40.50.720">
    <property type="entry name" value="NAD(P)-binding Rossmann-like Domain"/>
    <property type="match status" value="1"/>
</dbReference>
<evidence type="ECO:0000256" key="6">
    <source>
        <dbReference type="PIRSR" id="PIRSR000189-1"/>
    </source>
</evidence>
<dbReference type="GO" id="GO:0003884">
    <property type="term" value="F:D-amino-acid oxidase activity"/>
    <property type="evidence" value="ECO:0007669"/>
    <property type="project" value="InterPro"/>
</dbReference>
<dbReference type="Pfam" id="PF01266">
    <property type="entry name" value="DAO"/>
    <property type="match status" value="1"/>
</dbReference>
<dbReference type="PROSITE" id="PS00677">
    <property type="entry name" value="DAO"/>
    <property type="match status" value="1"/>
</dbReference>
<evidence type="ECO:0000256" key="1">
    <source>
        <dbReference type="ARBA" id="ARBA00001974"/>
    </source>
</evidence>
<accession>A0A9W7DFU1</accession>
<feature type="domain" description="FAD dependent oxidoreductase" evidence="7">
    <location>
        <begin position="4"/>
        <end position="350"/>
    </location>
</feature>